<reference evidence="2" key="1">
    <citation type="journal article" date="2020" name="G3 (Bethesda)">
        <title>High-Quality Assemblies for Three Invasive Social Wasps from the &lt;i&gt;Vespula&lt;/i&gt; Genus.</title>
        <authorList>
            <person name="Harrop T.W.R."/>
            <person name="Guhlin J."/>
            <person name="McLaughlin G.M."/>
            <person name="Permina E."/>
            <person name="Stockwell P."/>
            <person name="Gilligan J."/>
            <person name="Le Lec M.F."/>
            <person name="Gruber M.A.M."/>
            <person name="Quinn O."/>
            <person name="Lovegrove M."/>
            <person name="Duncan E.J."/>
            <person name="Remnant E.J."/>
            <person name="Van Eeckhoven J."/>
            <person name="Graham B."/>
            <person name="Knapp R.A."/>
            <person name="Langford K.W."/>
            <person name="Kronenberg Z."/>
            <person name="Press M.O."/>
            <person name="Eacker S.M."/>
            <person name="Wilson-Rankin E.E."/>
            <person name="Purcell J."/>
            <person name="Lester P.J."/>
            <person name="Dearden P.K."/>
        </authorList>
    </citation>
    <scope>NUCLEOTIDE SEQUENCE</scope>
    <source>
        <strain evidence="2">Marl-1</strain>
    </source>
</reference>
<dbReference type="EMBL" id="JACSEA010000024">
    <property type="protein sequence ID" value="KAF7378865.1"/>
    <property type="molecule type" value="Genomic_DNA"/>
</dbReference>
<dbReference type="AlphaFoldDB" id="A0A834IYK9"/>
<comment type="caution">
    <text evidence="2">The sequence shown here is derived from an EMBL/GenBank/DDBJ whole genome shotgun (WGS) entry which is preliminary data.</text>
</comment>
<organism evidence="2 3">
    <name type="scientific">Vespula vulgaris</name>
    <name type="common">Yellow jacket</name>
    <name type="synonym">Wasp</name>
    <dbReference type="NCBI Taxonomy" id="7454"/>
    <lineage>
        <taxon>Eukaryota</taxon>
        <taxon>Metazoa</taxon>
        <taxon>Ecdysozoa</taxon>
        <taxon>Arthropoda</taxon>
        <taxon>Hexapoda</taxon>
        <taxon>Insecta</taxon>
        <taxon>Pterygota</taxon>
        <taxon>Neoptera</taxon>
        <taxon>Endopterygota</taxon>
        <taxon>Hymenoptera</taxon>
        <taxon>Apocrita</taxon>
        <taxon>Aculeata</taxon>
        <taxon>Vespoidea</taxon>
        <taxon>Vespidae</taxon>
        <taxon>Vespinae</taxon>
        <taxon>Vespula</taxon>
    </lineage>
</organism>
<keyword evidence="3" id="KW-1185">Reference proteome</keyword>
<accession>A0A834IYK9</accession>
<name>A0A834IYK9_VESVU</name>
<evidence type="ECO:0000313" key="2">
    <source>
        <dbReference type="EMBL" id="KAF7378865.1"/>
    </source>
</evidence>
<evidence type="ECO:0000313" key="3">
    <source>
        <dbReference type="Proteomes" id="UP000614350"/>
    </source>
</evidence>
<keyword evidence="1" id="KW-0472">Membrane</keyword>
<protein>
    <recommendedName>
        <fullName evidence="4">Cytochrome P450</fullName>
    </recommendedName>
</protein>
<feature type="transmembrane region" description="Helical" evidence="1">
    <location>
        <begin position="12"/>
        <end position="31"/>
    </location>
</feature>
<proteinExistence type="predicted"/>
<dbReference type="Proteomes" id="UP000614350">
    <property type="component" value="Unassembled WGS sequence"/>
</dbReference>
<evidence type="ECO:0000256" key="1">
    <source>
        <dbReference type="SAM" id="Phobius"/>
    </source>
</evidence>
<gene>
    <name evidence="2" type="ORF">HZH66_015099</name>
</gene>
<sequence>MSSSIQLFFDGSWITLILSSCLLLMILTFAIQRGQFIYAVRNIPQPISLPLIGNAYQLNSTLEEFFNNLVKWSQRFAFTK</sequence>
<evidence type="ECO:0008006" key="4">
    <source>
        <dbReference type="Google" id="ProtNLM"/>
    </source>
</evidence>
<keyword evidence="1" id="KW-0812">Transmembrane</keyword>
<keyword evidence="1" id="KW-1133">Transmembrane helix</keyword>